<name>A0ABQ5RV71_9CHLO</name>
<reference evidence="7 8" key="1">
    <citation type="journal article" date="2023" name="IScience">
        <title>Expanded male sex-determining region conserved during the evolution of homothallism in the green alga Volvox.</title>
        <authorList>
            <person name="Yamamoto K."/>
            <person name="Matsuzaki R."/>
            <person name="Mahakham W."/>
            <person name="Heman W."/>
            <person name="Sekimoto H."/>
            <person name="Kawachi M."/>
            <person name="Minakuchi Y."/>
            <person name="Toyoda A."/>
            <person name="Nozaki H."/>
        </authorList>
    </citation>
    <scope>NUCLEOTIDE SEQUENCE [LARGE SCALE GENOMIC DNA]</scope>
    <source>
        <strain evidence="7 8">NIES-4468</strain>
    </source>
</reference>
<comment type="subcellular location">
    <subcellularLocation>
        <location evidence="1">Golgi apparatus membrane</location>
        <topology evidence="1">Single-pass type II membrane protein</topology>
    </subcellularLocation>
</comment>
<feature type="domain" description="EGF-like" evidence="6">
    <location>
        <begin position="26"/>
        <end position="59"/>
    </location>
</feature>
<dbReference type="Pfam" id="PF03016">
    <property type="entry name" value="Exostosin_GT47"/>
    <property type="match status" value="2"/>
</dbReference>
<keyword evidence="4" id="KW-0245">EGF-like domain</keyword>
<evidence type="ECO:0000313" key="7">
    <source>
        <dbReference type="EMBL" id="GLI61114.1"/>
    </source>
</evidence>
<keyword evidence="4" id="KW-1015">Disulfide bond</keyword>
<dbReference type="PANTHER" id="PTHR11062">
    <property type="entry name" value="EXOSTOSIN HEPARAN SULFATE GLYCOSYLTRANSFERASE -RELATED"/>
    <property type="match status" value="1"/>
</dbReference>
<dbReference type="Proteomes" id="UP001165090">
    <property type="component" value="Unassembled WGS sequence"/>
</dbReference>
<evidence type="ECO:0000256" key="1">
    <source>
        <dbReference type="ARBA" id="ARBA00004323"/>
    </source>
</evidence>
<proteinExistence type="inferred from homology"/>
<keyword evidence="8" id="KW-1185">Reference proteome</keyword>
<feature type="disulfide bond" evidence="4">
    <location>
        <begin position="49"/>
        <end position="58"/>
    </location>
</feature>
<evidence type="ECO:0000259" key="6">
    <source>
        <dbReference type="PROSITE" id="PS50026"/>
    </source>
</evidence>
<keyword evidence="3" id="KW-0333">Golgi apparatus</keyword>
<gene>
    <name evidence="7" type="ORF">VaNZ11_003366</name>
</gene>
<accession>A0ABQ5RV71</accession>
<evidence type="ECO:0000313" key="8">
    <source>
        <dbReference type="Proteomes" id="UP001165090"/>
    </source>
</evidence>
<feature type="disulfide bond" evidence="4">
    <location>
        <begin position="30"/>
        <end position="40"/>
    </location>
</feature>
<dbReference type="EMBL" id="BSDZ01000009">
    <property type="protein sequence ID" value="GLI61114.1"/>
    <property type="molecule type" value="Genomic_DNA"/>
</dbReference>
<dbReference type="InterPro" id="IPR000742">
    <property type="entry name" value="EGF"/>
</dbReference>
<comment type="similarity">
    <text evidence="2">Belongs to the glycosyltransferase 47 family.</text>
</comment>
<evidence type="ECO:0000256" key="3">
    <source>
        <dbReference type="ARBA" id="ARBA00023034"/>
    </source>
</evidence>
<evidence type="ECO:0000256" key="4">
    <source>
        <dbReference type="PROSITE-ProRule" id="PRU00076"/>
    </source>
</evidence>
<evidence type="ECO:0000256" key="2">
    <source>
        <dbReference type="ARBA" id="ARBA00010271"/>
    </source>
</evidence>
<organism evidence="7 8">
    <name type="scientific">Volvox africanus</name>
    <dbReference type="NCBI Taxonomy" id="51714"/>
    <lineage>
        <taxon>Eukaryota</taxon>
        <taxon>Viridiplantae</taxon>
        <taxon>Chlorophyta</taxon>
        <taxon>core chlorophytes</taxon>
        <taxon>Chlorophyceae</taxon>
        <taxon>CS clade</taxon>
        <taxon>Chlamydomonadales</taxon>
        <taxon>Volvocaceae</taxon>
        <taxon>Volvox</taxon>
    </lineage>
</organism>
<feature type="signal peptide" evidence="5">
    <location>
        <begin position="1"/>
        <end position="17"/>
    </location>
</feature>
<dbReference type="PANTHER" id="PTHR11062:SF376">
    <property type="entry name" value="EXOSTOSIN FAMILY PROTEIN"/>
    <property type="match status" value="1"/>
</dbReference>
<feature type="chain" id="PRO_5046109044" description="EGF-like domain-containing protein" evidence="5">
    <location>
        <begin position="18"/>
        <end position="703"/>
    </location>
</feature>
<dbReference type="InterPro" id="IPR040911">
    <property type="entry name" value="Exostosin_GT47"/>
</dbReference>
<comment type="caution">
    <text evidence="7">The sequence shown here is derived from an EMBL/GenBank/DDBJ whole genome shotgun (WGS) entry which is preliminary data.</text>
</comment>
<dbReference type="InterPro" id="IPR004263">
    <property type="entry name" value="Exostosin"/>
</dbReference>
<keyword evidence="5" id="KW-0732">Signal</keyword>
<evidence type="ECO:0000256" key="5">
    <source>
        <dbReference type="SAM" id="SignalP"/>
    </source>
</evidence>
<protein>
    <recommendedName>
        <fullName evidence="6">EGF-like domain-containing protein</fullName>
    </recommendedName>
</protein>
<dbReference type="PROSITE" id="PS00022">
    <property type="entry name" value="EGF_1"/>
    <property type="match status" value="2"/>
</dbReference>
<comment type="caution">
    <text evidence="4">Lacks conserved residue(s) required for the propagation of feature annotation.</text>
</comment>
<dbReference type="PROSITE" id="PS50026">
    <property type="entry name" value="EGF_3"/>
    <property type="match status" value="1"/>
</dbReference>
<sequence>MIKFVVLLIVGAVVARAQAPGAFYEDTKTCDSGCTTYGNCNGETGQCDCPFGLAGPTCTEKLFPACHSSHDDGTLPHYGDWYPKNCFCYKQLAVHPYSCPSYLKYEGLGHSTQQPCFYDTLLNSNLLCYRYKDVPENQQLSDSPELNDSTVEWLHVRSYPVFHETPTMAPTTLNTQDGIYRPLKECPDKCSNRGWCQSRGGNHLMEPHDDPEERWCKCHSFFQGRTCEISEPIHCYRNCSGVGTCLNGWCHCQPGYWGHGCTRTKAYSSNVGWRPNHAAIKIYVYDLPSIIIHRREFNDQWSYIDLMYNAELEFTEQLLGDWSVRTENPWEAALFYVPTFTYWYTGNIGHPTFIIQHVVHHLQHLAPFFNMTGGRNHIMWATNDRGACKLQMSQLEMQHPIKLVHFGQSPRHAYLHKGHVKGTGTALETYMGGMGSLLEPLPLPGHRFQGFPEFNALDLLEEHEICVRAEKDVVAPNVLHNAWVEPAAYSKVWETRFVNGERVVTRKPEDPANRDIMMFFGGYTKPIMTYSQGVRQALNLLFGPAGKYDPAGPNARKDIIVTGPIPDAVYMMHRSKFCLAPMGAGWGIRLTEAMVTGCVPVIIQDHVYQPLWDVVPFEEFSLRFSRTDVTDLVEHLDDVTPAQLAMLQAGVEKHHRAFMWDTHYGGLAYNFTLTALKRRAISLWSGNYHRRSDRRHKLRSVRR</sequence>